<accession>C5BSN8</accession>
<dbReference type="HOGENOM" id="CLU_2467961_0_0_6"/>
<keyword evidence="1" id="KW-1133">Transmembrane helix</keyword>
<proteinExistence type="predicted"/>
<evidence type="ECO:0000313" key="2">
    <source>
        <dbReference type="EMBL" id="ACR11618.1"/>
    </source>
</evidence>
<keyword evidence="1" id="KW-0472">Membrane</keyword>
<keyword evidence="3" id="KW-1185">Reference proteome</keyword>
<evidence type="ECO:0000313" key="3">
    <source>
        <dbReference type="Proteomes" id="UP000009080"/>
    </source>
</evidence>
<dbReference type="STRING" id="377629.TERTU_1436"/>
<dbReference type="AlphaFoldDB" id="C5BSN8"/>
<evidence type="ECO:0000256" key="1">
    <source>
        <dbReference type="SAM" id="Phobius"/>
    </source>
</evidence>
<organism evidence="2 3">
    <name type="scientific">Teredinibacter turnerae (strain ATCC 39867 / T7901)</name>
    <dbReference type="NCBI Taxonomy" id="377629"/>
    <lineage>
        <taxon>Bacteria</taxon>
        <taxon>Pseudomonadati</taxon>
        <taxon>Pseudomonadota</taxon>
        <taxon>Gammaproteobacteria</taxon>
        <taxon>Cellvibrionales</taxon>
        <taxon>Cellvibrionaceae</taxon>
        <taxon>Teredinibacter</taxon>
    </lineage>
</organism>
<dbReference type="EMBL" id="CP001614">
    <property type="protein sequence ID" value="ACR11618.1"/>
    <property type="molecule type" value="Genomic_DNA"/>
</dbReference>
<protein>
    <submittedName>
        <fullName evidence="2">Uncharacterized protein</fullName>
    </submittedName>
</protein>
<gene>
    <name evidence="2" type="ordered locus">TERTU_1436</name>
</gene>
<dbReference type="Proteomes" id="UP000009080">
    <property type="component" value="Chromosome"/>
</dbReference>
<reference evidence="2 3" key="1">
    <citation type="journal article" date="2009" name="PLoS ONE">
        <title>The complete genome of Teredinibacter turnerae T7901: an intracellular endosymbiont of marine wood-boring bivalves (shipworms).</title>
        <authorList>
            <person name="Yang J.C."/>
            <person name="Madupu R."/>
            <person name="Durkin A.S."/>
            <person name="Ekborg N.A."/>
            <person name="Pedamallu C.S."/>
            <person name="Hostetler J.B."/>
            <person name="Radune D."/>
            <person name="Toms B.S."/>
            <person name="Henrissat B."/>
            <person name="Coutinho P.M."/>
            <person name="Schwarz S."/>
            <person name="Field L."/>
            <person name="Trindade-Silva A.E."/>
            <person name="Soares C.A.G."/>
            <person name="Elshahawi S."/>
            <person name="Hanora A."/>
            <person name="Schmidt E.W."/>
            <person name="Haygood M.G."/>
            <person name="Posfai J."/>
            <person name="Benner J."/>
            <person name="Madinger C."/>
            <person name="Nove J."/>
            <person name="Anton B."/>
            <person name="Chaudhary K."/>
            <person name="Foster J."/>
            <person name="Holman A."/>
            <person name="Kumar S."/>
            <person name="Lessard P.A."/>
            <person name="Luyten Y.A."/>
            <person name="Slatko B."/>
            <person name="Wood N."/>
            <person name="Wu B."/>
            <person name="Teplitski M."/>
            <person name="Mougous J.D."/>
            <person name="Ward N."/>
            <person name="Eisen J.A."/>
            <person name="Badger J.H."/>
            <person name="Distel D.L."/>
        </authorList>
    </citation>
    <scope>NUCLEOTIDE SEQUENCE [LARGE SCALE GENOMIC DNA]</scope>
    <source>
        <strain evidence="3">ATCC 39867 / T7901</strain>
    </source>
</reference>
<feature type="transmembrane region" description="Helical" evidence="1">
    <location>
        <begin position="69"/>
        <end position="87"/>
    </location>
</feature>
<keyword evidence="1" id="KW-0812">Transmembrane</keyword>
<dbReference type="KEGG" id="ttu:TERTU_1436"/>
<name>C5BSN8_TERTT</name>
<sequence>MTVDSGQTTGSNWFDVLNTVVDGAVRYHAAGVQTAMPERVVETTSGGQVSGPNPTAGAGAGLPDIPVKYFVYGGLGLVAVVGLIKVMK</sequence>